<keyword evidence="11" id="KW-1185">Reference proteome</keyword>
<dbReference type="InterPro" id="IPR007219">
    <property type="entry name" value="XnlR_reg_dom"/>
</dbReference>
<dbReference type="CDD" id="cd12148">
    <property type="entry name" value="fungal_TF_MHR"/>
    <property type="match status" value="1"/>
</dbReference>
<dbReference type="PANTHER" id="PTHR31001:SF85">
    <property type="entry name" value="ZN(II)2CYS6 TRANSCRIPTION FACTOR (EUROFUNG)"/>
    <property type="match status" value="1"/>
</dbReference>
<dbReference type="GeneID" id="54328179"/>
<dbReference type="SMART" id="SM00906">
    <property type="entry name" value="Fungal_trans"/>
    <property type="match status" value="1"/>
</dbReference>
<dbReference type="Proteomes" id="UP000324241">
    <property type="component" value="Unassembled WGS sequence"/>
</dbReference>
<gene>
    <name evidence="9" type="ORF">ATNIH1004_005477</name>
    <name evidence="10" type="ORF">EYZ11_010909</name>
</gene>
<proteinExistence type="predicted"/>
<dbReference type="GO" id="GO:0003677">
    <property type="term" value="F:DNA binding"/>
    <property type="evidence" value="ECO:0007669"/>
    <property type="project" value="UniProtKB-KW"/>
</dbReference>
<evidence type="ECO:0000313" key="10">
    <source>
        <dbReference type="EMBL" id="THC89646.1"/>
    </source>
</evidence>
<dbReference type="SMART" id="SM00066">
    <property type="entry name" value="GAL4"/>
    <property type="match status" value="1"/>
</dbReference>
<sequence>MAPPDVARQTRPVTIAPATHRSPWADHASDSNSTMPYTCQPCVRRKVKCDKALPACSSCSKGKLECIYQAPLPRSRKRKHSEDVHERLVRYERMLCANGLLSTVDNMPSKETPQTAQERASACVNESDTPGVGKLLAADGKSRYIDSTLWLDAGGVNMREMSEDEEVDHSAPAGISSVPMDPVSGAMLEISHSLVDYHPSYRDAMKQWDAYVQNVEPLCKILHVPTTAEMVNTLSQQPNMASKANECLVFSIYYFAVYSMTDEDCVCEFGQSQIALMGKYQYAFRQALVNVSWLRTTEIPVLQAYVLFLIAMRTQIDPHTFWIWTGVAIRIAQRMGLHRDGEGLGLPPFEIQMRRRLWWQLLPLESYAGQVSGTGISLPPNSWDTKQPLNLDDEQIYPGMTDQPEEQKGASQMIYCLAKTELSNFYTRMGVKIKDIGGAIQFRDSIDLEKRIDEVERSIETKYLRHCDIVNPVHLLTLGIVRSAANAVRLRSRMWRQINQSIDDTERRMLCVLAQKVLDTDTALYSNPHLRKFQWQIKTFFIWDVLIFVLNSLAKTGFFPPTELNSTWKKIADVYINHPEILQAKRALYTAVGKVTLKAWIANPPGNSIPEPAFITTLRSQHEVKFAERPEKADDIGSDESTDWVSPSGALFGDLSWGDLNLDSNYILGTADWLLWD</sequence>
<evidence type="ECO:0000256" key="6">
    <source>
        <dbReference type="ARBA" id="ARBA00023242"/>
    </source>
</evidence>
<dbReference type="VEuPathDB" id="FungiDB:EYZ11_010909"/>
<evidence type="ECO:0000256" key="4">
    <source>
        <dbReference type="ARBA" id="ARBA00023125"/>
    </source>
</evidence>
<dbReference type="InterPro" id="IPR050613">
    <property type="entry name" value="Sec_Metabolite_Reg"/>
</dbReference>
<keyword evidence="5" id="KW-0804">Transcription</keyword>
<protein>
    <recommendedName>
        <fullName evidence="8">Zn(2)-C6 fungal-type domain-containing protein</fullName>
    </recommendedName>
</protein>
<comment type="caution">
    <text evidence="10">The sequence shown here is derived from an EMBL/GenBank/DDBJ whole genome shotgun (WGS) entry which is preliminary data.</text>
</comment>
<evidence type="ECO:0000313" key="12">
    <source>
        <dbReference type="Proteomes" id="UP000324241"/>
    </source>
</evidence>
<evidence type="ECO:0000256" key="2">
    <source>
        <dbReference type="ARBA" id="ARBA00022723"/>
    </source>
</evidence>
<comment type="subcellular location">
    <subcellularLocation>
        <location evidence="1">Nucleus</location>
    </subcellularLocation>
</comment>
<dbReference type="GO" id="GO:0008270">
    <property type="term" value="F:zinc ion binding"/>
    <property type="evidence" value="ECO:0007669"/>
    <property type="project" value="InterPro"/>
</dbReference>
<dbReference type="EMBL" id="SOSA01000625">
    <property type="protein sequence ID" value="THC89646.1"/>
    <property type="molecule type" value="Genomic_DNA"/>
</dbReference>
<feature type="domain" description="Zn(2)-C6 fungal-type" evidence="8">
    <location>
        <begin position="38"/>
        <end position="68"/>
    </location>
</feature>
<dbReference type="InterPro" id="IPR036864">
    <property type="entry name" value="Zn2-C6_fun-type_DNA-bd_sf"/>
</dbReference>
<dbReference type="GO" id="GO:0005634">
    <property type="term" value="C:nucleus"/>
    <property type="evidence" value="ECO:0007669"/>
    <property type="project" value="UniProtKB-SubCell"/>
</dbReference>
<evidence type="ECO:0000256" key="7">
    <source>
        <dbReference type="SAM" id="MobiDB-lite"/>
    </source>
</evidence>
<dbReference type="AlphaFoldDB" id="A0A4S3J447"/>
<dbReference type="InterPro" id="IPR001138">
    <property type="entry name" value="Zn2Cys6_DnaBD"/>
</dbReference>
<dbReference type="STRING" id="1220188.A0A4S3J447"/>
<dbReference type="GO" id="GO:0000981">
    <property type="term" value="F:DNA-binding transcription factor activity, RNA polymerase II-specific"/>
    <property type="evidence" value="ECO:0007669"/>
    <property type="project" value="InterPro"/>
</dbReference>
<evidence type="ECO:0000313" key="9">
    <source>
        <dbReference type="EMBL" id="KAA8646802.1"/>
    </source>
</evidence>
<dbReference type="Proteomes" id="UP000308092">
    <property type="component" value="Unassembled WGS sequence"/>
</dbReference>
<feature type="region of interest" description="Disordered" evidence="7">
    <location>
        <begin position="1"/>
        <end position="33"/>
    </location>
</feature>
<dbReference type="SUPFAM" id="SSF57701">
    <property type="entry name" value="Zn2/Cys6 DNA-binding domain"/>
    <property type="match status" value="1"/>
</dbReference>
<dbReference type="CDD" id="cd00067">
    <property type="entry name" value="GAL4"/>
    <property type="match status" value="1"/>
</dbReference>
<name>A0A4S3J447_9EURO</name>
<keyword evidence="6" id="KW-0539">Nucleus</keyword>
<evidence type="ECO:0000256" key="1">
    <source>
        <dbReference type="ARBA" id="ARBA00004123"/>
    </source>
</evidence>
<dbReference type="Gene3D" id="4.10.240.10">
    <property type="entry name" value="Zn(2)-C6 fungal-type DNA-binding domain"/>
    <property type="match status" value="1"/>
</dbReference>
<dbReference type="PANTHER" id="PTHR31001">
    <property type="entry name" value="UNCHARACTERIZED TRANSCRIPTIONAL REGULATORY PROTEIN"/>
    <property type="match status" value="1"/>
</dbReference>
<dbReference type="GO" id="GO:0009893">
    <property type="term" value="P:positive regulation of metabolic process"/>
    <property type="evidence" value="ECO:0007669"/>
    <property type="project" value="UniProtKB-ARBA"/>
</dbReference>
<organism evidence="10 11">
    <name type="scientific">Aspergillus tanneri</name>
    <dbReference type="NCBI Taxonomy" id="1220188"/>
    <lineage>
        <taxon>Eukaryota</taxon>
        <taxon>Fungi</taxon>
        <taxon>Dikarya</taxon>
        <taxon>Ascomycota</taxon>
        <taxon>Pezizomycotina</taxon>
        <taxon>Eurotiomycetes</taxon>
        <taxon>Eurotiomycetidae</taxon>
        <taxon>Eurotiales</taxon>
        <taxon>Aspergillaceae</taxon>
        <taxon>Aspergillus</taxon>
        <taxon>Aspergillus subgen. Circumdati</taxon>
    </lineage>
</organism>
<accession>A0A4S3J447</accession>
<evidence type="ECO:0000256" key="5">
    <source>
        <dbReference type="ARBA" id="ARBA00023163"/>
    </source>
</evidence>
<dbReference type="OrthoDB" id="435881at2759"/>
<evidence type="ECO:0000313" key="11">
    <source>
        <dbReference type="Proteomes" id="UP000308092"/>
    </source>
</evidence>
<dbReference type="Pfam" id="PF04082">
    <property type="entry name" value="Fungal_trans"/>
    <property type="match status" value="1"/>
</dbReference>
<evidence type="ECO:0000256" key="3">
    <source>
        <dbReference type="ARBA" id="ARBA00023015"/>
    </source>
</evidence>
<reference evidence="9 12" key="2">
    <citation type="submission" date="2019-08" db="EMBL/GenBank/DDBJ databases">
        <title>The genome sequence of a newly discovered highly antifungal drug resistant Aspergillus species, Aspergillus tanneri NIH 1004.</title>
        <authorList>
            <person name="Mounaud S."/>
            <person name="Singh I."/>
            <person name="Joardar V."/>
            <person name="Pakala S."/>
            <person name="Pakala S."/>
            <person name="Venepally P."/>
            <person name="Chung J.K."/>
            <person name="Losada L."/>
            <person name="Nierman W.C."/>
        </authorList>
    </citation>
    <scope>NUCLEOTIDE SEQUENCE [LARGE SCALE GENOMIC DNA]</scope>
    <source>
        <strain evidence="9 12">NIH1004</strain>
    </source>
</reference>
<keyword evidence="2" id="KW-0479">Metal-binding</keyword>
<dbReference type="Pfam" id="PF00172">
    <property type="entry name" value="Zn_clus"/>
    <property type="match status" value="1"/>
</dbReference>
<keyword evidence="3" id="KW-0805">Transcription regulation</keyword>
<keyword evidence="4" id="KW-0238">DNA-binding</keyword>
<reference evidence="10 11" key="1">
    <citation type="submission" date="2019-03" db="EMBL/GenBank/DDBJ databases">
        <title>The genome sequence of a newly discovered highly antifungal drug resistant Aspergillus species, Aspergillus tanneri NIH 1004.</title>
        <authorList>
            <person name="Mounaud S."/>
            <person name="Singh I."/>
            <person name="Joardar V."/>
            <person name="Pakala S."/>
            <person name="Pakala S."/>
            <person name="Venepally P."/>
            <person name="Hoover J."/>
            <person name="Nierman W."/>
            <person name="Chung J."/>
            <person name="Losada L."/>
        </authorList>
    </citation>
    <scope>NUCLEOTIDE SEQUENCE [LARGE SCALE GENOMIC DNA]</scope>
    <source>
        <strain evidence="10 11">NIH1004</strain>
    </source>
</reference>
<evidence type="ECO:0000259" key="8">
    <source>
        <dbReference type="PROSITE" id="PS50048"/>
    </source>
</evidence>
<dbReference type="RefSeq" id="XP_033426163.1">
    <property type="nucleotide sequence ID" value="XM_033570131.1"/>
</dbReference>
<dbReference type="PROSITE" id="PS50048">
    <property type="entry name" value="ZN2_CY6_FUNGAL_2"/>
    <property type="match status" value="1"/>
</dbReference>
<dbReference type="GO" id="GO:0006351">
    <property type="term" value="P:DNA-templated transcription"/>
    <property type="evidence" value="ECO:0007669"/>
    <property type="project" value="InterPro"/>
</dbReference>
<dbReference type="EMBL" id="QUQM01000004">
    <property type="protein sequence ID" value="KAA8646802.1"/>
    <property type="molecule type" value="Genomic_DNA"/>
</dbReference>